<keyword evidence="1" id="KW-0812">Transmembrane</keyword>
<dbReference type="EMBL" id="CP144696">
    <property type="protein sequence ID" value="WVZ11320.1"/>
    <property type="molecule type" value="Genomic_DNA"/>
</dbReference>
<sequence>MHFHSNYNYVSVHQNPKGIKNVYSIFYAHPKQQKRNPICHWLIFCSLFFFFLFYLCLCSLYVVGWRIAGVYIHSGLLVSHSKLCTKGQTKIKSWIGEKTNPE</sequence>
<dbReference type="AlphaFoldDB" id="A0AAQ3NLV2"/>
<proteinExistence type="predicted"/>
<evidence type="ECO:0000313" key="2">
    <source>
        <dbReference type="EMBL" id="WVZ11320.1"/>
    </source>
</evidence>
<keyword evidence="3" id="KW-1185">Reference proteome</keyword>
<evidence type="ECO:0000256" key="1">
    <source>
        <dbReference type="SAM" id="Phobius"/>
    </source>
</evidence>
<reference evidence="2 3" key="1">
    <citation type="journal article" date="2023" name="Life. Sci Alliance">
        <title>Evolutionary insights into 3D genome organization and epigenetic landscape of Vigna mungo.</title>
        <authorList>
            <person name="Junaid A."/>
            <person name="Singh B."/>
            <person name="Bhatia S."/>
        </authorList>
    </citation>
    <scope>NUCLEOTIDE SEQUENCE [LARGE SCALE GENOMIC DNA]</scope>
    <source>
        <strain evidence="2">Urdbean</strain>
    </source>
</reference>
<keyword evidence="1" id="KW-0472">Membrane</keyword>
<keyword evidence="1" id="KW-1133">Transmembrane helix</keyword>
<accession>A0AAQ3NLV2</accession>
<protein>
    <submittedName>
        <fullName evidence="2">Uncharacterized protein</fullName>
    </submittedName>
</protein>
<feature type="transmembrane region" description="Helical" evidence="1">
    <location>
        <begin position="41"/>
        <end position="63"/>
    </location>
</feature>
<evidence type="ECO:0000313" key="3">
    <source>
        <dbReference type="Proteomes" id="UP001374535"/>
    </source>
</evidence>
<organism evidence="2 3">
    <name type="scientific">Vigna mungo</name>
    <name type="common">Black gram</name>
    <name type="synonym">Phaseolus mungo</name>
    <dbReference type="NCBI Taxonomy" id="3915"/>
    <lineage>
        <taxon>Eukaryota</taxon>
        <taxon>Viridiplantae</taxon>
        <taxon>Streptophyta</taxon>
        <taxon>Embryophyta</taxon>
        <taxon>Tracheophyta</taxon>
        <taxon>Spermatophyta</taxon>
        <taxon>Magnoliopsida</taxon>
        <taxon>eudicotyledons</taxon>
        <taxon>Gunneridae</taxon>
        <taxon>Pentapetalae</taxon>
        <taxon>rosids</taxon>
        <taxon>fabids</taxon>
        <taxon>Fabales</taxon>
        <taxon>Fabaceae</taxon>
        <taxon>Papilionoideae</taxon>
        <taxon>50 kb inversion clade</taxon>
        <taxon>NPAAA clade</taxon>
        <taxon>indigoferoid/millettioid clade</taxon>
        <taxon>Phaseoleae</taxon>
        <taxon>Vigna</taxon>
    </lineage>
</organism>
<name>A0AAQ3NLV2_VIGMU</name>
<gene>
    <name evidence="2" type="ORF">V8G54_015850</name>
</gene>
<dbReference type="Proteomes" id="UP001374535">
    <property type="component" value="Chromosome 5"/>
</dbReference>